<evidence type="ECO:0000259" key="2">
    <source>
        <dbReference type="Pfam" id="PF04069"/>
    </source>
</evidence>
<proteinExistence type="predicted"/>
<dbReference type="RefSeq" id="WP_038076862.1">
    <property type="nucleotide sequence ID" value="NZ_AUND01000023.1"/>
</dbReference>
<accession>A0A074JA74</accession>
<feature type="domain" description="ABC-type glycine betaine transport system substrate-binding" evidence="2">
    <location>
        <begin position="31"/>
        <end position="314"/>
    </location>
</feature>
<reference evidence="3 4" key="1">
    <citation type="submission" date="2013-07" db="EMBL/GenBank/DDBJ databases">
        <title>Thioclava pacifica DSM 10166 Genome Sequencing.</title>
        <authorList>
            <person name="Lai Q."/>
            <person name="Shao Z."/>
        </authorList>
    </citation>
    <scope>NUCLEOTIDE SEQUENCE [LARGE SCALE GENOMIC DNA]</scope>
    <source>
        <strain evidence="3 4">DSM 10166</strain>
    </source>
</reference>
<feature type="signal peptide" evidence="1">
    <location>
        <begin position="1"/>
        <end position="24"/>
    </location>
</feature>
<keyword evidence="1" id="KW-0732">Signal</keyword>
<dbReference type="CDD" id="cd13641">
    <property type="entry name" value="PBP2_HisX_like"/>
    <property type="match status" value="1"/>
</dbReference>
<keyword evidence="4" id="KW-1185">Reference proteome</keyword>
<protein>
    <recommendedName>
        <fullName evidence="2">ABC-type glycine betaine transport system substrate-binding domain-containing protein</fullName>
    </recommendedName>
</protein>
<evidence type="ECO:0000256" key="1">
    <source>
        <dbReference type="SAM" id="SignalP"/>
    </source>
</evidence>
<evidence type="ECO:0000313" key="4">
    <source>
        <dbReference type="Proteomes" id="UP000027432"/>
    </source>
</evidence>
<dbReference type="STRING" id="1353537.TP2_07275"/>
<dbReference type="Gene3D" id="3.40.190.100">
    <property type="entry name" value="Glycine betaine-binding periplasmic protein, domain 2"/>
    <property type="match status" value="1"/>
</dbReference>
<gene>
    <name evidence="3" type="ORF">TP2_07275</name>
</gene>
<organism evidence="3 4">
    <name type="scientific">Thioclava pacifica DSM 10166</name>
    <dbReference type="NCBI Taxonomy" id="1353537"/>
    <lineage>
        <taxon>Bacteria</taxon>
        <taxon>Pseudomonadati</taxon>
        <taxon>Pseudomonadota</taxon>
        <taxon>Alphaproteobacteria</taxon>
        <taxon>Rhodobacterales</taxon>
        <taxon>Paracoccaceae</taxon>
        <taxon>Thioclava</taxon>
    </lineage>
</organism>
<dbReference type="OrthoDB" id="9786266at2"/>
<dbReference type="EMBL" id="AUND01000023">
    <property type="protein sequence ID" value="KEO52735.1"/>
    <property type="molecule type" value="Genomic_DNA"/>
</dbReference>
<name>A0A074JA74_9RHOB</name>
<dbReference type="Proteomes" id="UP000027432">
    <property type="component" value="Unassembled WGS sequence"/>
</dbReference>
<sequence length="335" mass="36544">MNKLKLAGLALAFPLTALAAPAFAADGECGSVTEAEMNWASAGVAAWVDKIILENGYGCDVTLVTGDTMPTFTSMNEKGEPDIAPELWVNAVKVALDKAVSEDRLVIAAEILKDGGEEGWWIPKYVADAHPEIKTVDDALAHPELFPDPEEPSMGGVYNCPSGWNCQISTANRFKAHKAEEKGFKLVDTGSAAGLDGSIANAYESKKGWLGYYWAPTAILGKYPMVKLDAGVPNDKQAWDECNSQADCVDPKPNAYPTSDVYTVVTKEFSEKNAIAMDYLSKREWSNKTVGEFLAWQADNQGTNEDTAYYFLENYPDVWKAWVSEDVAKKVEDAL</sequence>
<dbReference type="GO" id="GO:0043190">
    <property type="term" value="C:ATP-binding cassette (ABC) transporter complex"/>
    <property type="evidence" value="ECO:0007669"/>
    <property type="project" value="InterPro"/>
</dbReference>
<dbReference type="eggNOG" id="COG2113">
    <property type="taxonomic scope" value="Bacteria"/>
</dbReference>
<feature type="chain" id="PRO_5001694687" description="ABC-type glycine betaine transport system substrate-binding domain-containing protein" evidence="1">
    <location>
        <begin position="25"/>
        <end position="335"/>
    </location>
</feature>
<dbReference type="GO" id="GO:0022857">
    <property type="term" value="F:transmembrane transporter activity"/>
    <property type="evidence" value="ECO:0007669"/>
    <property type="project" value="InterPro"/>
</dbReference>
<evidence type="ECO:0000313" key="3">
    <source>
        <dbReference type="EMBL" id="KEO52735.1"/>
    </source>
</evidence>
<dbReference type="SUPFAM" id="SSF53850">
    <property type="entry name" value="Periplasmic binding protein-like II"/>
    <property type="match status" value="1"/>
</dbReference>
<dbReference type="Gene3D" id="3.10.105.10">
    <property type="entry name" value="Dipeptide-binding Protein, Domain 3"/>
    <property type="match status" value="1"/>
</dbReference>
<dbReference type="InterPro" id="IPR007210">
    <property type="entry name" value="ABC_Gly_betaine_transp_sub-bd"/>
</dbReference>
<dbReference type="AlphaFoldDB" id="A0A074JA74"/>
<comment type="caution">
    <text evidence="3">The sequence shown here is derived from an EMBL/GenBank/DDBJ whole genome shotgun (WGS) entry which is preliminary data.</text>
</comment>
<dbReference type="Pfam" id="PF04069">
    <property type="entry name" value="OpuAC"/>
    <property type="match status" value="1"/>
</dbReference>